<proteinExistence type="predicted"/>
<keyword evidence="2" id="KW-1185">Reference proteome</keyword>
<dbReference type="Proteomes" id="UP001163046">
    <property type="component" value="Unassembled WGS sequence"/>
</dbReference>
<protein>
    <submittedName>
        <fullName evidence="1">Uncharacterized protein</fullName>
    </submittedName>
</protein>
<evidence type="ECO:0000313" key="1">
    <source>
        <dbReference type="EMBL" id="KAJ7387233.1"/>
    </source>
</evidence>
<gene>
    <name evidence="1" type="ORF">OS493_004207</name>
</gene>
<dbReference type="AlphaFoldDB" id="A0A9W9ZU93"/>
<dbReference type="EMBL" id="MU825874">
    <property type="protein sequence ID" value="KAJ7387233.1"/>
    <property type="molecule type" value="Genomic_DNA"/>
</dbReference>
<accession>A0A9W9ZU93</accession>
<sequence>MTSPTAPPVEDPKFVSNVVECFNVMTKEKTWKAIKNARELIQQLPELMDKAIPIGKKGGLVVLSAYVLYKRFELYDRAMTLARDYEFELLQEEIIPFRDYLESQLIPQWKKGNFANMQMITGKLLERLSRDSTVLGQLVQVIHQHAKKGESDKRWTAFSGVTVPLTIPLQSWTRYGRTQQDA</sequence>
<name>A0A9W9ZU93_9CNID</name>
<reference evidence="1" key="1">
    <citation type="submission" date="2023-01" db="EMBL/GenBank/DDBJ databases">
        <title>Genome assembly of the deep-sea coral Lophelia pertusa.</title>
        <authorList>
            <person name="Herrera S."/>
            <person name="Cordes E."/>
        </authorList>
    </citation>
    <scope>NUCLEOTIDE SEQUENCE</scope>
    <source>
        <strain evidence="1">USNM1676648</strain>
        <tissue evidence="1">Polyp</tissue>
    </source>
</reference>
<organism evidence="1 2">
    <name type="scientific">Desmophyllum pertusum</name>
    <dbReference type="NCBI Taxonomy" id="174260"/>
    <lineage>
        <taxon>Eukaryota</taxon>
        <taxon>Metazoa</taxon>
        <taxon>Cnidaria</taxon>
        <taxon>Anthozoa</taxon>
        <taxon>Hexacorallia</taxon>
        <taxon>Scleractinia</taxon>
        <taxon>Caryophylliina</taxon>
        <taxon>Caryophylliidae</taxon>
        <taxon>Desmophyllum</taxon>
    </lineage>
</organism>
<dbReference type="OrthoDB" id="5972516at2759"/>
<evidence type="ECO:0000313" key="2">
    <source>
        <dbReference type="Proteomes" id="UP001163046"/>
    </source>
</evidence>
<comment type="caution">
    <text evidence="1">The sequence shown here is derived from an EMBL/GenBank/DDBJ whole genome shotgun (WGS) entry which is preliminary data.</text>
</comment>